<dbReference type="PROSITE" id="PS00972">
    <property type="entry name" value="USP_1"/>
    <property type="match status" value="1"/>
</dbReference>
<dbReference type="InterPro" id="IPR050164">
    <property type="entry name" value="Peptidase_C19"/>
</dbReference>
<dbReference type="EnsemblProtists" id="EKX38040">
    <property type="protein sequence ID" value="EKX38040"/>
    <property type="gene ID" value="GUITHDRAFT_165307"/>
</dbReference>
<feature type="compositionally biased region" description="Gly residues" evidence="7">
    <location>
        <begin position="377"/>
        <end position="386"/>
    </location>
</feature>
<dbReference type="AlphaFoldDB" id="L1IQD3"/>
<protein>
    <recommendedName>
        <fullName evidence="6">Ubiquitin carboxyl-terminal hydrolase</fullName>
        <ecNumber evidence="6">3.4.19.12</ecNumber>
    </recommendedName>
</protein>
<feature type="region of interest" description="Disordered" evidence="7">
    <location>
        <begin position="279"/>
        <end position="299"/>
    </location>
</feature>
<dbReference type="CDD" id="cd02257">
    <property type="entry name" value="Peptidase_C19"/>
    <property type="match status" value="1"/>
</dbReference>
<feature type="compositionally biased region" description="Basic and acidic residues" evidence="7">
    <location>
        <begin position="1"/>
        <end position="14"/>
    </location>
</feature>
<dbReference type="PROSITE" id="PS50235">
    <property type="entry name" value="USP_3"/>
    <property type="match status" value="1"/>
</dbReference>
<evidence type="ECO:0000256" key="2">
    <source>
        <dbReference type="ARBA" id="ARBA00022670"/>
    </source>
</evidence>
<comment type="catalytic activity">
    <reaction evidence="1 6">
        <text>Thiol-dependent hydrolysis of ester, thioester, amide, peptide and isopeptide bonds formed by the C-terminal Gly of ubiquitin (a 76-residue protein attached to proteins as an intracellular targeting signal).</text>
        <dbReference type="EC" id="3.4.19.12"/>
    </reaction>
</comment>
<dbReference type="InterPro" id="IPR028889">
    <property type="entry name" value="USP"/>
</dbReference>
<dbReference type="InterPro" id="IPR001394">
    <property type="entry name" value="Peptidase_C19_UCH"/>
</dbReference>
<dbReference type="GO" id="GO:0005634">
    <property type="term" value="C:nucleus"/>
    <property type="evidence" value="ECO:0007669"/>
    <property type="project" value="TreeGrafter"/>
</dbReference>
<dbReference type="OMA" id="HVEYERS"/>
<evidence type="ECO:0000313" key="9">
    <source>
        <dbReference type="EMBL" id="EKX38040.1"/>
    </source>
</evidence>
<evidence type="ECO:0000313" key="10">
    <source>
        <dbReference type="EnsemblProtists" id="EKX38040"/>
    </source>
</evidence>
<dbReference type="STRING" id="905079.L1IQD3"/>
<dbReference type="EMBL" id="JH993052">
    <property type="protein sequence ID" value="EKX38040.1"/>
    <property type="molecule type" value="Genomic_DNA"/>
</dbReference>
<feature type="region of interest" description="Disordered" evidence="7">
    <location>
        <begin position="1"/>
        <end position="193"/>
    </location>
</feature>
<dbReference type="Pfam" id="PF00443">
    <property type="entry name" value="UCH"/>
    <property type="match status" value="1"/>
</dbReference>
<evidence type="ECO:0000256" key="7">
    <source>
        <dbReference type="SAM" id="MobiDB-lite"/>
    </source>
</evidence>
<evidence type="ECO:0000256" key="4">
    <source>
        <dbReference type="ARBA" id="ARBA00022801"/>
    </source>
</evidence>
<keyword evidence="5 6" id="KW-0788">Thiol protease</keyword>
<accession>L1IQD3</accession>
<evidence type="ECO:0000256" key="6">
    <source>
        <dbReference type="RuleBase" id="RU366025"/>
    </source>
</evidence>
<dbReference type="InterPro" id="IPR038765">
    <property type="entry name" value="Papain-like_cys_pep_sf"/>
</dbReference>
<dbReference type="InterPro" id="IPR018200">
    <property type="entry name" value="USP_CS"/>
</dbReference>
<feature type="compositionally biased region" description="Basic and acidic residues" evidence="7">
    <location>
        <begin position="151"/>
        <end position="162"/>
    </location>
</feature>
<sequence>MREGGERKEEEGNKKGGGTEGDRRHVPGDQDDDEGDGLRQGGARKVARRLERKGGRGTAKVQVEEEEGEIDNGMESLSRRAKGRRREAKEDREDRGIRDRRAKHLEEAVTTANRTATSWADLAKRSVPVASNGEAEGHVEASARSETSAEPQDKDKEGKEEVGGEGEQENQDAGGVETAEVKAHKPPAWGNGSTTDKDVLLKIESLLDPSLHLELPSRQPRGMVNMGNLCFMNAVLQSLIGCRAFFQLLHGLLNSHIPRELKTLSSFVSLASEFVELETAPPPSQDVKDANKEAKETSSTDAAAAAVLVRSLKSSTPLNPGYFFDLVSTFAPTDPVRPGRGKARQEDAQEFLSFLLNCLHDEFVSFENRVLSADGNGPNGGSGEDGGSSTTGADASPDDDDWQEVGGHAKVTFVRKLNMETSPVSKIFGGQFRTTIRYSSTKASASLEPFLCINLDIAMESSHKDVKSVTLHEIISSYFKPEKLDGVVNGCQEGKAQRHAQIEKGPDVLVLHLKRFRFDGASAHKILTRVSYPDTLSLEEYCVKGVGQDFQHYRLVAVVSHHGSKMHHGHYTSMVRQPTGQWIRLDDHNLEIVLEQESSSACFHPLSLLPSPPCPPLKCWTSNNTLTCSCTRDV</sequence>
<dbReference type="KEGG" id="gtt:GUITHDRAFT_165307"/>
<dbReference type="PROSITE" id="PS00973">
    <property type="entry name" value="USP_2"/>
    <property type="match status" value="1"/>
</dbReference>
<dbReference type="GO" id="GO:0006508">
    <property type="term" value="P:proteolysis"/>
    <property type="evidence" value="ECO:0007669"/>
    <property type="project" value="UniProtKB-KW"/>
</dbReference>
<keyword evidence="11" id="KW-1185">Reference proteome</keyword>
<keyword evidence="4 6" id="KW-0378">Hydrolase</keyword>
<gene>
    <name evidence="9" type="ORF">GUITHDRAFT_165307</name>
</gene>
<reference evidence="10" key="3">
    <citation type="submission" date="2015-06" db="UniProtKB">
        <authorList>
            <consortium name="EnsemblProtists"/>
        </authorList>
    </citation>
    <scope>IDENTIFICATION</scope>
</reference>
<dbReference type="Proteomes" id="UP000011087">
    <property type="component" value="Unassembled WGS sequence"/>
</dbReference>
<dbReference type="GO" id="GO:0004843">
    <property type="term" value="F:cysteine-type deubiquitinase activity"/>
    <property type="evidence" value="ECO:0007669"/>
    <property type="project" value="UniProtKB-UniRule"/>
</dbReference>
<reference evidence="9 11" key="1">
    <citation type="journal article" date="2012" name="Nature">
        <title>Algal genomes reveal evolutionary mosaicism and the fate of nucleomorphs.</title>
        <authorList>
            <consortium name="DOE Joint Genome Institute"/>
            <person name="Curtis B.A."/>
            <person name="Tanifuji G."/>
            <person name="Burki F."/>
            <person name="Gruber A."/>
            <person name="Irimia M."/>
            <person name="Maruyama S."/>
            <person name="Arias M.C."/>
            <person name="Ball S.G."/>
            <person name="Gile G.H."/>
            <person name="Hirakawa Y."/>
            <person name="Hopkins J.F."/>
            <person name="Kuo A."/>
            <person name="Rensing S.A."/>
            <person name="Schmutz J."/>
            <person name="Symeonidi A."/>
            <person name="Elias M."/>
            <person name="Eveleigh R.J."/>
            <person name="Herman E.K."/>
            <person name="Klute M.J."/>
            <person name="Nakayama T."/>
            <person name="Obornik M."/>
            <person name="Reyes-Prieto A."/>
            <person name="Armbrust E.V."/>
            <person name="Aves S.J."/>
            <person name="Beiko R.G."/>
            <person name="Coutinho P."/>
            <person name="Dacks J.B."/>
            <person name="Durnford D.G."/>
            <person name="Fast N.M."/>
            <person name="Green B.R."/>
            <person name="Grisdale C.J."/>
            <person name="Hempel F."/>
            <person name="Henrissat B."/>
            <person name="Hoppner M.P."/>
            <person name="Ishida K."/>
            <person name="Kim E."/>
            <person name="Koreny L."/>
            <person name="Kroth P.G."/>
            <person name="Liu Y."/>
            <person name="Malik S.B."/>
            <person name="Maier U.G."/>
            <person name="McRose D."/>
            <person name="Mock T."/>
            <person name="Neilson J.A."/>
            <person name="Onodera N.T."/>
            <person name="Poole A.M."/>
            <person name="Pritham E.J."/>
            <person name="Richards T.A."/>
            <person name="Rocap G."/>
            <person name="Roy S.W."/>
            <person name="Sarai C."/>
            <person name="Schaack S."/>
            <person name="Shirato S."/>
            <person name="Slamovits C.H."/>
            <person name="Spencer D.F."/>
            <person name="Suzuki S."/>
            <person name="Worden A.Z."/>
            <person name="Zauner S."/>
            <person name="Barry K."/>
            <person name="Bell C."/>
            <person name="Bharti A.K."/>
            <person name="Crow J.A."/>
            <person name="Grimwood J."/>
            <person name="Kramer R."/>
            <person name="Lindquist E."/>
            <person name="Lucas S."/>
            <person name="Salamov A."/>
            <person name="McFadden G.I."/>
            <person name="Lane C.E."/>
            <person name="Keeling P.J."/>
            <person name="Gray M.W."/>
            <person name="Grigoriev I.V."/>
            <person name="Archibald J.M."/>
        </authorList>
    </citation>
    <scope>NUCLEOTIDE SEQUENCE</scope>
    <source>
        <strain evidence="9 11">CCMP2712</strain>
    </source>
</reference>
<dbReference type="GO" id="GO:0005829">
    <property type="term" value="C:cytosol"/>
    <property type="evidence" value="ECO:0007669"/>
    <property type="project" value="TreeGrafter"/>
</dbReference>
<evidence type="ECO:0000256" key="5">
    <source>
        <dbReference type="ARBA" id="ARBA00022807"/>
    </source>
</evidence>
<name>L1IQD3_GUITC</name>
<dbReference type="SUPFAM" id="SSF54001">
    <property type="entry name" value="Cysteine proteinases"/>
    <property type="match status" value="1"/>
</dbReference>
<dbReference type="eggNOG" id="KOG1871">
    <property type="taxonomic scope" value="Eukaryota"/>
</dbReference>
<proteinExistence type="inferred from homology"/>
<reference evidence="11" key="2">
    <citation type="submission" date="2012-11" db="EMBL/GenBank/DDBJ databases">
        <authorList>
            <person name="Kuo A."/>
            <person name="Curtis B.A."/>
            <person name="Tanifuji G."/>
            <person name="Burki F."/>
            <person name="Gruber A."/>
            <person name="Irimia M."/>
            <person name="Maruyama S."/>
            <person name="Arias M.C."/>
            <person name="Ball S.G."/>
            <person name="Gile G.H."/>
            <person name="Hirakawa Y."/>
            <person name="Hopkins J.F."/>
            <person name="Rensing S.A."/>
            <person name="Schmutz J."/>
            <person name="Symeonidi A."/>
            <person name="Elias M."/>
            <person name="Eveleigh R.J."/>
            <person name="Herman E.K."/>
            <person name="Klute M.J."/>
            <person name="Nakayama T."/>
            <person name="Obornik M."/>
            <person name="Reyes-Prieto A."/>
            <person name="Armbrust E.V."/>
            <person name="Aves S.J."/>
            <person name="Beiko R.G."/>
            <person name="Coutinho P."/>
            <person name="Dacks J.B."/>
            <person name="Durnford D.G."/>
            <person name="Fast N.M."/>
            <person name="Green B.R."/>
            <person name="Grisdale C."/>
            <person name="Hempe F."/>
            <person name="Henrissat B."/>
            <person name="Hoppner M.P."/>
            <person name="Ishida K.-I."/>
            <person name="Kim E."/>
            <person name="Koreny L."/>
            <person name="Kroth P.G."/>
            <person name="Liu Y."/>
            <person name="Malik S.-B."/>
            <person name="Maier U.G."/>
            <person name="McRose D."/>
            <person name="Mock T."/>
            <person name="Neilson J.A."/>
            <person name="Onodera N.T."/>
            <person name="Poole A.M."/>
            <person name="Pritham E.J."/>
            <person name="Richards T.A."/>
            <person name="Rocap G."/>
            <person name="Roy S.W."/>
            <person name="Sarai C."/>
            <person name="Schaack S."/>
            <person name="Shirato S."/>
            <person name="Slamovits C.H."/>
            <person name="Spencer D.F."/>
            <person name="Suzuki S."/>
            <person name="Worden A.Z."/>
            <person name="Zauner S."/>
            <person name="Barry K."/>
            <person name="Bell C."/>
            <person name="Bharti A.K."/>
            <person name="Crow J.A."/>
            <person name="Grimwood J."/>
            <person name="Kramer R."/>
            <person name="Lindquist E."/>
            <person name="Lucas S."/>
            <person name="Salamov A."/>
            <person name="McFadden G.I."/>
            <person name="Lane C.E."/>
            <person name="Keeling P.J."/>
            <person name="Gray M.W."/>
            <person name="Grigoriev I.V."/>
            <person name="Archibald J.M."/>
        </authorList>
    </citation>
    <scope>NUCLEOTIDE SEQUENCE</scope>
    <source>
        <strain evidence="11">CCMP2712</strain>
    </source>
</reference>
<dbReference type="GeneID" id="17294833"/>
<evidence type="ECO:0000256" key="1">
    <source>
        <dbReference type="ARBA" id="ARBA00000707"/>
    </source>
</evidence>
<evidence type="ECO:0000259" key="8">
    <source>
        <dbReference type="PROSITE" id="PS50235"/>
    </source>
</evidence>
<comment type="similarity">
    <text evidence="6">Belongs to the peptidase C19 family.</text>
</comment>
<organism evidence="9">
    <name type="scientific">Guillardia theta (strain CCMP2712)</name>
    <name type="common">Cryptophyte</name>
    <dbReference type="NCBI Taxonomy" id="905079"/>
    <lineage>
        <taxon>Eukaryota</taxon>
        <taxon>Cryptophyceae</taxon>
        <taxon>Pyrenomonadales</taxon>
        <taxon>Geminigeraceae</taxon>
        <taxon>Guillardia</taxon>
    </lineage>
</organism>
<evidence type="ECO:0000313" key="11">
    <source>
        <dbReference type="Proteomes" id="UP000011087"/>
    </source>
</evidence>
<dbReference type="Gene3D" id="3.90.70.10">
    <property type="entry name" value="Cysteine proteinases"/>
    <property type="match status" value="1"/>
</dbReference>
<dbReference type="EC" id="3.4.19.12" evidence="6"/>
<dbReference type="PANTHER" id="PTHR24006:SF687">
    <property type="entry name" value="UBIQUITIN CARBOXYL-TERMINAL HYDROLASE 10"/>
    <property type="match status" value="1"/>
</dbReference>
<dbReference type="OrthoDB" id="429671at2759"/>
<dbReference type="HOGENOM" id="CLU_431786_0_0_1"/>
<dbReference type="RefSeq" id="XP_005825020.1">
    <property type="nucleotide sequence ID" value="XM_005824963.1"/>
</dbReference>
<feature type="domain" description="USP" evidence="8">
    <location>
        <begin position="221"/>
        <end position="607"/>
    </location>
</feature>
<keyword evidence="2 6" id="KW-0645">Protease</keyword>
<dbReference type="PANTHER" id="PTHR24006">
    <property type="entry name" value="UBIQUITIN CARBOXYL-TERMINAL HYDROLASE"/>
    <property type="match status" value="1"/>
</dbReference>
<keyword evidence="3 6" id="KW-0833">Ubl conjugation pathway</keyword>
<feature type="region of interest" description="Disordered" evidence="7">
    <location>
        <begin position="374"/>
        <end position="404"/>
    </location>
</feature>
<dbReference type="GO" id="GO:0016579">
    <property type="term" value="P:protein deubiquitination"/>
    <property type="evidence" value="ECO:0007669"/>
    <property type="project" value="InterPro"/>
</dbReference>
<feature type="compositionally biased region" description="Basic and acidic residues" evidence="7">
    <location>
        <begin position="87"/>
        <end position="107"/>
    </location>
</feature>
<feature type="compositionally biased region" description="Basic and acidic residues" evidence="7">
    <location>
        <begin position="286"/>
        <end position="298"/>
    </location>
</feature>
<evidence type="ECO:0000256" key="3">
    <source>
        <dbReference type="ARBA" id="ARBA00022786"/>
    </source>
</evidence>
<dbReference type="PaxDb" id="55529-EKX38040"/>